<keyword evidence="7 10" id="KW-1133">Transmembrane helix</keyword>
<dbReference type="EMBL" id="JABCRI010000020">
    <property type="protein sequence ID" value="KAF8388441.1"/>
    <property type="molecule type" value="Genomic_DNA"/>
</dbReference>
<evidence type="ECO:0008006" key="13">
    <source>
        <dbReference type="Google" id="ProtNLM"/>
    </source>
</evidence>
<reference evidence="11 12" key="1">
    <citation type="submission" date="2020-04" db="EMBL/GenBank/DDBJ databases">
        <title>Plant Genome Project.</title>
        <authorList>
            <person name="Zhang R.-G."/>
        </authorList>
    </citation>
    <scope>NUCLEOTIDE SEQUENCE [LARGE SCALE GENOMIC DNA]</scope>
    <source>
        <strain evidence="11">YNK0</strain>
        <tissue evidence="11">Leaf</tissue>
    </source>
</reference>
<comment type="similarity">
    <text evidence="3">Belongs to the PIGS family.</text>
</comment>
<organism evidence="11 12">
    <name type="scientific">Tetracentron sinense</name>
    <name type="common">Spur-leaf</name>
    <dbReference type="NCBI Taxonomy" id="13715"/>
    <lineage>
        <taxon>Eukaryota</taxon>
        <taxon>Viridiplantae</taxon>
        <taxon>Streptophyta</taxon>
        <taxon>Embryophyta</taxon>
        <taxon>Tracheophyta</taxon>
        <taxon>Spermatophyta</taxon>
        <taxon>Magnoliopsida</taxon>
        <taxon>Trochodendrales</taxon>
        <taxon>Trochodendraceae</taxon>
        <taxon>Tetracentron</taxon>
    </lineage>
</organism>
<comment type="subcellular location">
    <subcellularLocation>
        <location evidence="1">Endoplasmic reticulum membrane</location>
        <topology evidence="1">Multi-pass membrane protein</topology>
    </subcellularLocation>
</comment>
<dbReference type="AlphaFoldDB" id="A0A835D394"/>
<dbReference type="OMA" id="ICADSKG"/>
<dbReference type="PANTHER" id="PTHR21072">
    <property type="entry name" value="GPI TRANSAMIDASE COMPONENT PIG-S"/>
    <property type="match status" value="1"/>
</dbReference>
<evidence type="ECO:0000256" key="7">
    <source>
        <dbReference type="ARBA" id="ARBA00022989"/>
    </source>
</evidence>
<proteinExistence type="inferred from homology"/>
<evidence type="ECO:0000256" key="9">
    <source>
        <dbReference type="ARBA" id="ARBA00023180"/>
    </source>
</evidence>
<dbReference type="Proteomes" id="UP000655225">
    <property type="component" value="Unassembled WGS sequence"/>
</dbReference>
<evidence type="ECO:0000256" key="2">
    <source>
        <dbReference type="ARBA" id="ARBA00004687"/>
    </source>
</evidence>
<dbReference type="UniPathway" id="UPA00196"/>
<feature type="transmembrane region" description="Helical" evidence="10">
    <location>
        <begin position="562"/>
        <end position="581"/>
    </location>
</feature>
<evidence type="ECO:0000313" key="12">
    <source>
        <dbReference type="Proteomes" id="UP000655225"/>
    </source>
</evidence>
<dbReference type="InterPro" id="IPR019540">
    <property type="entry name" value="PtdIno-glycan_biosynth_class_S"/>
</dbReference>
<protein>
    <recommendedName>
        <fullName evidence="13">GPI transamidase component PIG-S</fullName>
    </recommendedName>
</protein>
<evidence type="ECO:0000256" key="4">
    <source>
        <dbReference type="ARBA" id="ARBA00022502"/>
    </source>
</evidence>
<evidence type="ECO:0000256" key="3">
    <source>
        <dbReference type="ARBA" id="ARBA00005316"/>
    </source>
</evidence>
<evidence type="ECO:0000256" key="8">
    <source>
        <dbReference type="ARBA" id="ARBA00023136"/>
    </source>
</evidence>
<keyword evidence="12" id="KW-1185">Reference proteome</keyword>
<keyword evidence="6" id="KW-0256">Endoplasmic reticulum</keyword>
<dbReference type="GO" id="GO:0006506">
    <property type="term" value="P:GPI anchor biosynthetic process"/>
    <property type="evidence" value="ECO:0007669"/>
    <property type="project" value="UniProtKB-UniPathway"/>
</dbReference>
<evidence type="ECO:0000313" key="11">
    <source>
        <dbReference type="EMBL" id="KAF8388441.1"/>
    </source>
</evidence>
<keyword evidence="4" id="KW-0337">GPI-anchor biosynthesis</keyword>
<evidence type="ECO:0000256" key="1">
    <source>
        <dbReference type="ARBA" id="ARBA00004477"/>
    </source>
</evidence>
<keyword evidence="8 10" id="KW-0472">Membrane</keyword>
<dbReference type="GO" id="GO:0042765">
    <property type="term" value="C:GPI-anchor transamidase complex"/>
    <property type="evidence" value="ECO:0007669"/>
    <property type="project" value="InterPro"/>
</dbReference>
<dbReference type="Pfam" id="PF10510">
    <property type="entry name" value="PIG-S"/>
    <property type="match status" value="1"/>
</dbReference>
<evidence type="ECO:0000256" key="10">
    <source>
        <dbReference type="SAM" id="Phobius"/>
    </source>
</evidence>
<comment type="pathway">
    <text evidence="2">Glycolipid biosynthesis; glycosylphosphatidylinositol-anchor biosynthesis.</text>
</comment>
<keyword evidence="5 10" id="KW-0812">Transmembrane</keyword>
<evidence type="ECO:0000256" key="6">
    <source>
        <dbReference type="ARBA" id="ARBA00022824"/>
    </source>
</evidence>
<dbReference type="GO" id="GO:0016255">
    <property type="term" value="P:attachment of GPI anchor to protein"/>
    <property type="evidence" value="ECO:0007669"/>
    <property type="project" value="InterPro"/>
</dbReference>
<keyword evidence="9" id="KW-0325">Glycoprotein</keyword>
<dbReference type="PANTHER" id="PTHR21072:SF13">
    <property type="entry name" value="GPI TRANSAMIDASE COMPONENT PIG-S"/>
    <property type="match status" value="1"/>
</dbReference>
<sequence>MCIQGKHWGLLYILKGIKPHSFEELVTWAHDIEFSIIAHGDPQENISHKENLRRFLKFFSVFFSFLHFLTHPLKEVKISTSPKDFCGISLLRYRTPSHPFSIYLQLHDIFMLISCNSSLCGIRSQDLSHERGHNRPPLKQEAGYHLPTVTLHIHCTMLYYVMLMLVDDEAVDEVLDSILEGNGDCSDSGGKIYSVVVMNRDEESRVVIGKHRHAWILGRDWEMDAAVPRIADIFVKFFMNGGREEGLVHGELMPVGADGRVILSFSLLNADPHDWIYDWDFRTIDENLLAPVIEALAPVANISVESQVLYHTPKSSSFCWAIKWDPLIVLVSGKPILVNSNEWHLDTSIAASGRSKILQVVVYIPSANECPLRLQLPNGEISITNGFISPMWGGVIIWNPPSCLKDSESRHPARHTISSLDLQMVFEVFMGQLRQLFGLNSSNLHVAELGISNLLASERGFTEWELDVLSRHHTCFNLLSCVTTLGSLSRLVQSLPRMIIMDEIGKQVKFSLEDAKLAQSNASLGTYDGSAVSSRQARALAEDAFFHPSIMSVSYYSFEHCFAIYTPFFLPVLLHVLLAAFKEWRRYKRERTKYLAWKVKANVAS</sequence>
<name>A0A835D394_TETSI</name>
<gene>
    <name evidence="11" type="ORF">HHK36_027111</name>
</gene>
<comment type="caution">
    <text evidence="11">The sequence shown here is derived from an EMBL/GenBank/DDBJ whole genome shotgun (WGS) entry which is preliminary data.</text>
</comment>
<accession>A0A835D394</accession>
<evidence type="ECO:0000256" key="5">
    <source>
        <dbReference type="ARBA" id="ARBA00022692"/>
    </source>
</evidence>
<dbReference type="OrthoDB" id="28748at2759"/>